<dbReference type="VEuPathDB" id="FungiDB:CJJ09_004293"/>
<evidence type="ECO:0000313" key="2">
    <source>
        <dbReference type="EMBL" id="PIS48370.1"/>
    </source>
</evidence>
<sequence>MTASRLMTIRINNVRTAQSTFFLRQIHDNSLPDNSGMIRIQESPTDLTSSWYKHHLFLLGLDKIKLCVYQKLSHFHTQVGGGAIKSVVSDLVSFAKTECVSHPKILEHVGGSVESSSCRQNNRKSDVRSFYVQVAYKLLTEDESKVDTLADALLELYLESRGHKLTLNAPVNAQEKQILRLAAKYYKSSSINYRLLYDHKSYPRTIDIADQSLTIHLPPLPQIKSKHLLAKALMHKELYRAVFSPDHDFYKTLVSNNVSIDRSALNVIRYDLSVLDGLGDLFLAGESSEFLYKFRHSDPYSADDTFGKKTYNLLRTILATNTLLSRLAVAYNLHSALDDDIVREMLEHEYIPYMAGHRDIEPPTCQARYEEEFIADYFEQYVGALYLEQPVVAKAWINQLFEQILFSITDSYRIKHRKRSLVQYDYRAWGVDVIGRPLK</sequence>
<dbReference type="VEuPathDB" id="FungiDB:CJI96_0003850"/>
<dbReference type="Proteomes" id="UP000825438">
    <property type="component" value="Chromosome IV"/>
</dbReference>
<protein>
    <recommendedName>
        <fullName evidence="1">RNase III domain-containing protein</fullName>
    </recommendedName>
</protein>
<dbReference type="SUPFAM" id="SSF69065">
    <property type="entry name" value="RNase III domain-like"/>
    <property type="match status" value="1"/>
</dbReference>
<dbReference type="VEuPathDB" id="FungiDB:QG37_01209"/>
<dbReference type="VEuPathDB" id="FungiDB:CJI97_005144"/>
<dbReference type="EMBL" id="CP076752">
    <property type="protein sequence ID" value="QWW24846.1"/>
    <property type="molecule type" value="Genomic_DNA"/>
</dbReference>
<reference evidence="2" key="2">
    <citation type="submission" date="2017-11" db="EMBL/GenBank/DDBJ databases">
        <title>Candida auris genome assembly and annotation.</title>
        <authorList>
            <person name="Munoz J.F."/>
            <person name="Gade L.G."/>
            <person name="Chow N.A."/>
            <person name="Litvintseva A.P."/>
            <person name="Loparev V.N."/>
            <person name="Cuomo C.A."/>
        </authorList>
    </citation>
    <scope>NUCLEOTIDE SEQUENCE</scope>
    <source>
        <strain evidence="2">B8441</strain>
    </source>
</reference>
<proteinExistence type="predicted"/>
<reference evidence="3" key="3">
    <citation type="submission" date="2021-06" db="EMBL/GenBank/DDBJ databases">
        <title>Candida auris outbreak in lebanese hospital.</title>
        <authorList>
            <person name="Finianos M."/>
        </authorList>
    </citation>
    <scope>NUCLEOTIDE SEQUENCE</scope>
    <source>
        <strain evidence="3">CA7LBN</strain>
    </source>
</reference>
<name>A0A2H0ZCK5_CANAR</name>
<dbReference type="AlphaFoldDB" id="A0A2H0ZCK5"/>
<dbReference type="InterPro" id="IPR000999">
    <property type="entry name" value="RNase_III_dom"/>
</dbReference>
<dbReference type="Gene3D" id="1.10.1520.10">
    <property type="entry name" value="Ribonuclease III domain"/>
    <property type="match status" value="1"/>
</dbReference>
<evidence type="ECO:0000313" key="3">
    <source>
        <dbReference type="EMBL" id="QWW24846.1"/>
    </source>
</evidence>
<dbReference type="InterPro" id="IPR036389">
    <property type="entry name" value="RNase_III_sf"/>
</dbReference>
<accession>A0A2H0ZCK5</accession>
<dbReference type="VEuPathDB" id="FungiDB:B9J08_005060"/>
<dbReference type="EMBL" id="PEKT02000010">
    <property type="protein sequence ID" value="PIS48370.1"/>
    <property type="molecule type" value="Genomic_DNA"/>
</dbReference>
<dbReference type="GO" id="GO:0004525">
    <property type="term" value="F:ribonuclease III activity"/>
    <property type="evidence" value="ECO:0007669"/>
    <property type="project" value="InterPro"/>
</dbReference>
<dbReference type="PROSITE" id="PS50142">
    <property type="entry name" value="RNASE_3_2"/>
    <property type="match status" value="1"/>
</dbReference>
<organism evidence="2">
    <name type="scientific">Candidozyma auris</name>
    <name type="common">Yeast</name>
    <name type="synonym">Candida auris</name>
    <dbReference type="NCBI Taxonomy" id="498019"/>
    <lineage>
        <taxon>Eukaryota</taxon>
        <taxon>Fungi</taxon>
        <taxon>Dikarya</taxon>
        <taxon>Ascomycota</taxon>
        <taxon>Saccharomycotina</taxon>
        <taxon>Pichiomycetes</taxon>
        <taxon>Metschnikowiaceae</taxon>
        <taxon>Candidozyma</taxon>
    </lineage>
</organism>
<dbReference type="OMA" id="DFFESYM"/>
<dbReference type="GO" id="GO:0006396">
    <property type="term" value="P:RNA processing"/>
    <property type="evidence" value="ECO:0007669"/>
    <property type="project" value="InterPro"/>
</dbReference>
<reference evidence="2" key="1">
    <citation type="journal article" date="2017" name="Clin. Infect. Dis.">
        <title>Simultaneous emergence of multidrug-resistant Candida auris on 3 continents confirmed by whole-genome sequencing and epidemiological analyses.</title>
        <authorList>
            <person name="Lockhart S.R."/>
            <person name="Etienne K.A."/>
            <person name="Vallabhaneni S."/>
            <person name="Farooqi J."/>
            <person name="Chowdhary A."/>
            <person name="Govender N.P."/>
            <person name="Colombo A.L."/>
            <person name="Calvo B."/>
            <person name="Cuomo C.A."/>
            <person name="Desjardins C.A."/>
            <person name="Berkow E.L."/>
            <person name="Castanheira M."/>
            <person name="Magobo R.E."/>
            <person name="Jabeen K."/>
            <person name="Asghar R.J."/>
            <person name="Meis J.F."/>
            <person name="Jackson B."/>
            <person name="Chiller T."/>
            <person name="Litvintseva A.P."/>
        </authorList>
    </citation>
    <scope>NUCLEOTIDE SEQUENCE [LARGE SCALE GENOMIC DNA]</scope>
    <source>
        <strain evidence="2">B8441</strain>
    </source>
</reference>
<evidence type="ECO:0000259" key="1">
    <source>
        <dbReference type="PROSITE" id="PS50142"/>
    </source>
</evidence>
<dbReference type="VEuPathDB" id="FungiDB:CJJ07_000483"/>
<gene>
    <name evidence="2" type="ORF">B9J08_005060</name>
    <name evidence="3" type="ORF">CA7LBN_003703</name>
</gene>
<feature type="domain" description="RNase III" evidence="1">
    <location>
        <begin position="314"/>
        <end position="390"/>
    </location>
</feature>